<dbReference type="EMBL" id="BAABGZ010000076">
    <property type="protein sequence ID" value="GAA4366720.1"/>
    <property type="molecule type" value="Genomic_DNA"/>
</dbReference>
<evidence type="ECO:0000313" key="3">
    <source>
        <dbReference type="Proteomes" id="UP001501153"/>
    </source>
</evidence>
<evidence type="ECO:0000256" key="1">
    <source>
        <dbReference type="SAM" id="MobiDB-lite"/>
    </source>
</evidence>
<feature type="region of interest" description="Disordered" evidence="1">
    <location>
        <begin position="1"/>
        <end position="32"/>
    </location>
</feature>
<accession>A0ABP8IQE5</accession>
<sequence length="57" mass="5971">MFYTVGNTTGQKQRNATVNGNGSGTTGRGTAPTGLGYCYGSGCESEHQSRQQAVKQK</sequence>
<feature type="compositionally biased region" description="Polar residues" evidence="1">
    <location>
        <begin position="1"/>
        <end position="14"/>
    </location>
</feature>
<comment type="caution">
    <text evidence="2">The sequence shown here is derived from an EMBL/GenBank/DDBJ whole genome shotgun (WGS) entry which is preliminary data.</text>
</comment>
<dbReference type="Proteomes" id="UP001501153">
    <property type="component" value="Unassembled WGS sequence"/>
</dbReference>
<gene>
    <name evidence="2" type="ORF">GCM10023185_38080</name>
</gene>
<keyword evidence="3" id="KW-1185">Reference proteome</keyword>
<organism evidence="2 3">
    <name type="scientific">Hymenobacter saemangeumensis</name>
    <dbReference type="NCBI Taxonomy" id="1084522"/>
    <lineage>
        <taxon>Bacteria</taxon>
        <taxon>Pseudomonadati</taxon>
        <taxon>Bacteroidota</taxon>
        <taxon>Cytophagia</taxon>
        <taxon>Cytophagales</taxon>
        <taxon>Hymenobacteraceae</taxon>
        <taxon>Hymenobacter</taxon>
    </lineage>
</organism>
<name>A0ABP8IQE5_9BACT</name>
<proteinExistence type="predicted"/>
<reference evidence="3" key="1">
    <citation type="journal article" date="2019" name="Int. J. Syst. Evol. Microbiol.">
        <title>The Global Catalogue of Microorganisms (GCM) 10K type strain sequencing project: providing services to taxonomists for standard genome sequencing and annotation.</title>
        <authorList>
            <consortium name="The Broad Institute Genomics Platform"/>
            <consortium name="The Broad Institute Genome Sequencing Center for Infectious Disease"/>
            <person name="Wu L."/>
            <person name="Ma J."/>
        </authorList>
    </citation>
    <scope>NUCLEOTIDE SEQUENCE [LARGE SCALE GENOMIC DNA]</scope>
    <source>
        <strain evidence="3">JCM 17923</strain>
    </source>
</reference>
<evidence type="ECO:0000313" key="2">
    <source>
        <dbReference type="EMBL" id="GAA4366720.1"/>
    </source>
</evidence>
<protein>
    <submittedName>
        <fullName evidence="2">Uncharacterized protein</fullName>
    </submittedName>
</protein>